<organism evidence="1 2">
    <name type="scientific">Puccinia sorghi</name>
    <dbReference type="NCBI Taxonomy" id="27349"/>
    <lineage>
        <taxon>Eukaryota</taxon>
        <taxon>Fungi</taxon>
        <taxon>Dikarya</taxon>
        <taxon>Basidiomycota</taxon>
        <taxon>Pucciniomycotina</taxon>
        <taxon>Pucciniomycetes</taxon>
        <taxon>Pucciniales</taxon>
        <taxon>Pucciniaceae</taxon>
        <taxon>Puccinia</taxon>
    </lineage>
</organism>
<sequence>MKAMKDEDWFKMWCGKSKPRAALAQLLRETISRPGSADREILKAKYAGTNLTSRSAALELFLNTKCSSISKFLSDIHLANHKLILAGVHLDNQTSLQWDLLLNSLKRCSESLKTMPFKMASMMLNMVCPDCPKAVHLTLQHNYNQLTTQSKPSKPTLPMVFVITLTNSENLKHYFLAIVPVINLCLSTIMFDPQHLWMQLSQFQLKHCCY</sequence>
<reference evidence="1 2" key="1">
    <citation type="submission" date="2015-08" db="EMBL/GenBank/DDBJ databases">
        <title>Next Generation Sequencing and Analysis of the Genome of Puccinia sorghi L Schw, the Causal Agent of Maize Common Rust.</title>
        <authorList>
            <person name="Rochi L."/>
            <person name="Burguener G."/>
            <person name="Darino M."/>
            <person name="Turjanski A."/>
            <person name="Kreff E."/>
            <person name="Dieguez M.J."/>
            <person name="Sacco F."/>
        </authorList>
    </citation>
    <scope>NUCLEOTIDE SEQUENCE [LARGE SCALE GENOMIC DNA]</scope>
    <source>
        <strain evidence="1 2">RO10H11247</strain>
    </source>
</reference>
<evidence type="ECO:0000313" key="2">
    <source>
        <dbReference type="Proteomes" id="UP000037035"/>
    </source>
</evidence>
<keyword evidence="2" id="KW-1185">Reference proteome</keyword>
<dbReference type="Proteomes" id="UP000037035">
    <property type="component" value="Unassembled WGS sequence"/>
</dbReference>
<dbReference type="VEuPathDB" id="FungiDB:VP01_2383g1"/>
<dbReference type="AlphaFoldDB" id="A0A0L6V7M2"/>
<comment type="caution">
    <text evidence="1">The sequence shown here is derived from an EMBL/GenBank/DDBJ whole genome shotgun (WGS) entry which is preliminary data.</text>
</comment>
<name>A0A0L6V7M2_9BASI</name>
<dbReference type="EMBL" id="LAVV01007262">
    <property type="protein sequence ID" value="KNZ56522.1"/>
    <property type="molecule type" value="Genomic_DNA"/>
</dbReference>
<gene>
    <name evidence="1" type="ORF">VP01_2383g1</name>
</gene>
<evidence type="ECO:0000313" key="1">
    <source>
        <dbReference type="EMBL" id="KNZ56522.1"/>
    </source>
</evidence>
<protein>
    <submittedName>
        <fullName evidence="1">Uncharacterized protein</fullName>
    </submittedName>
</protein>
<accession>A0A0L6V7M2</accession>
<proteinExistence type="predicted"/>